<keyword evidence="2" id="KW-1185">Reference proteome</keyword>
<proteinExistence type="predicted"/>
<accession>A0A6N6VX39</accession>
<dbReference type="RefSeq" id="WP_153418150.1">
    <property type="nucleotide sequence ID" value="NZ_WFLM01000001.1"/>
</dbReference>
<sequence length="332" mass="35372">MFKKTNYFYFFSIFVILLMNSCSDTDNSYYKINKVRVVASLFQNSTVFPSGITSNTSTQQFPLRLTNSSTSCATTHFYIVAISPTSETPTITINGIVLFAIGANYLSGGAGARGVSAGTTGTNIASSFFFSSSTSTAIQTTPFRVTLFDYTVNCSNLTETNLTSYMNQVGDIPGFQLSYTVNTGSSSDQGFYSFYFLPDPTASWWSSTSFPSAVSSSKKTSIQNGLAVTNNPIQISSISPTGSTISGGNDNSINANITIPSIPSPRDSSNSIFSAKSRVQWYVTSGNLNLDTSASTTWNPSVGSGNSAGGFVIVRDLLGGVDFKILGPFTTQ</sequence>
<evidence type="ECO:0000313" key="2">
    <source>
        <dbReference type="Proteomes" id="UP000437748"/>
    </source>
</evidence>
<dbReference type="AlphaFoldDB" id="A0A6N6VX39"/>
<evidence type="ECO:0000313" key="1">
    <source>
        <dbReference type="EMBL" id="KAB8040634.1"/>
    </source>
</evidence>
<dbReference type="EMBL" id="WFLM01000001">
    <property type="protein sequence ID" value="KAB8040634.1"/>
    <property type="molecule type" value="Genomic_DNA"/>
</dbReference>
<dbReference type="OrthoDB" id="5294315at2"/>
<comment type="caution">
    <text evidence="1">The sequence shown here is derived from an EMBL/GenBank/DDBJ whole genome shotgun (WGS) entry which is preliminary data.</text>
</comment>
<reference evidence="1 2" key="1">
    <citation type="submission" date="2019-10" db="EMBL/GenBank/DDBJ databases">
        <title>New species of Slilvanegrellaceae.</title>
        <authorList>
            <person name="Pitt A."/>
            <person name="Hahn M.W."/>
        </authorList>
    </citation>
    <scope>NUCLEOTIDE SEQUENCE [LARGE SCALE GENOMIC DNA]</scope>
    <source>
        <strain evidence="1 2">SP-Ram-0.45-NSY-1</strain>
    </source>
</reference>
<name>A0A6N6VX39_9BACT</name>
<dbReference type="Proteomes" id="UP000437748">
    <property type="component" value="Unassembled WGS sequence"/>
</dbReference>
<protein>
    <submittedName>
        <fullName evidence="1">Uncharacterized protein</fullName>
    </submittedName>
</protein>
<gene>
    <name evidence="1" type="ORF">GCL60_01560</name>
</gene>
<organism evidence="1 2">
    <name type="scientific">Silvanigrella paludirubra</name>
    <dbReference type="NCBI Taxonomy" id="2499159"/>
    <lineage>
        <taxon>Bacteria</taxon>
        <taxon>Pseudomonadati</taxon>
        <taxon>Bdellovibrionota</taxon>
        <taxon>Oligoflexia</taxon>
        <taxon>Silvanigrellales</taxon>
        <taxon>Silvanigrellaceae</taxon>
        <taxon>Silvanigrella</taxon>
    </lineage>
</organism>